<evidence type="ECO:0000259" key="1">
    <source>
        <dbReference type="Pfam" id="PF01926"/>
    </source>
</evidence>
<sequence length="193" mass="21843">NVIIFGETGVGKSSVINMIRGNTSRDDQAPVSSGAVGCTFSSQGYEANINGQEYMLWDTSGLNEGLRGTVDPRQAILNLVELFEKLDGRVHLLVYCIRGKRFRQVVKDNYDLFYTRLCNSNVPIVLVVTGLENETPDMDNWWKENADDFKEYKMRFKGHACITSTRGKLSKDGGYMFDEEYDESLKKVGMLIR</sequence>
<dbReference type="PROSITE" id="PS00675">
    <property type="entry name" value="SIGMA54_INTERACT_1"/>
    <property type="match status" value="1"/>
</dbReference>
<reference evidence="2 3" key="1">
    <citation type="journal article" date="2019" name="Nat. Ecol. Evol.">
        <title>Megaphylogeny resolves global patterns of mushroom evolution.</title>
        <authorList>
            <person name="Varga T."/>
            <person name="Krizsan K."/>
            <person name="Foldi C."/>
            <person name="Dima B."/>
            <person name="Sanchez-Garcia M."/>
            <person name="Sanchez-Ramirez S."/>
            <person name="Szollosi G.J."/>
            <person name="Szarkandi J.G."/>
            <person name="Papp V."/>
            <person name="Albert L."/>
            <person name="Andreopoulos W."/>
            <person name="Angelini C."/>
            <person name="Antonin V."/>
            <person name="Barry K.W."/>
            <person name="Bougher N.L."/>
            <person name="Buchanan P."/>
            <person name="Buyck B."/>
            <person name="Bense V."/>
            <person name="Catcheside P."/>
            <person name="Chovatia M."/>
            <person name="Cooper J."/>
            <person name="Damon W."/>
            <person name="Desjardin D."/>
            <person name="Finy P."/>
            <person name="Geml J."/>
            <person name="Haridas S."/>
            <person name="Hughes K."/>
            <person name="Justo A."/>
            <person name="Karasinski D."/>
            <person name="Kautmanova I."/>
            <person name="Kiss B."/>
            <person name="Kocsube S."/>
            <person name="Kotiranta H."/>
            <person name="LaButti K.M."/>
            <person name="Lechner B.E."/>
            <person name="Liimatainen K."/>
            <person name="Lipzen A."/>
            <person name="Lukacs Z."/>
            <person name="Mihaltcheva S."/>
            <person name="Morgado L.N."/>
            <person name="Niskanen T."/>
            <person name="Noordeloos M.E."/>
            <person name="Ohm R.A."/>
            <person name="Ortiz-Santana B."/>
            <person name="Ovrebo C."/>
            <person name="Racz N."/>
            <person name="Riley R."/>
            <person name="Savchenko A."/>
            <person name="Shiryaev A."/>
            <person name="Soop K."/>
            <person name="Spirin V."/>
            <person name="Szebenyi C."/>
            <person name="Tomsovsky M."/>
            <person name="Tulloss R.E."/>
            <person name="Uehling J."/>
            <person name="Grigoriev I.V."/>
            <person name="Vagvolgyi C."/>
            <person name="Papp T."/>
            <person name="Martin F.M."/>
            <person name="Miettinen O."/>
            <person name="Hibbett D.S."/>
            <person name="Nagy L.G."/>
        </authorList>
    </citation>
    <scope>NUCLEOTIDE SEQUENCE [LARGE SCALE GENOMIC DNA]</scope>
    <source>
        <strain evidence="2 3">CBS 121175</strain>
    </source>
</reference>
<dbReference type="Gene3D" id="3.40.50.300">
    <property type="entry name" value="P-loop containing nucleotide triphosphate hydrolases"/>
    <property type="match status" value="1"/>
</dbReference>
<organism evidence="2 3">
    <name type="scientific">Coprinopsis marcescibilis</name>
    <name type="common">Agaric fungus</name>
    <name type="synonym">Psathyrella marcescibilis</name>
    <dbReference type="NCBI Taxonomy" id="230819"/>
    <lineage>
        <taxon>Eukaryota</taxon>
        <taxon>Fungi</taxon>
        <taxon>Dikarya</taxon>
        <taxon>Basidiomycota</taxon>
        <taxon>Agaricomycotina</taxon>
        <taxon>Agaricomycetes</taxon>
        <taxon>Agaricomycetidae</taxon>
        <taxon>Agaricales</taxon>
        <taxon>Agaricineae</taxon>
        <taxon>Psathyrellaceae</taxon>
        <taxon>Coprinopsis</taxon>
    </lineage>
</organism>
<keyword evidence="3" id="KW-1185">Reference proteome</keyword>
<dbReference type="Proteomes" id="UP000307440">
    <property type="component" value="Unassembled WGS sequence"/>
</dbReference>
<dbReference type="Pfam" id="PF01926">
    <property type="entry name" value="MMR_HSR1"/>
    <property type="match status" value="1"/>
</dbReference>
<dbReference type="STRING" id="230819.A0A5C3KHN1"/>
<dbReference type="InterPro" id="IPR006073">
    <property type="entry name" value="GTP-bd"/>
</dbReference>
<dbReference type="CDD" id="cd00882">
    <property type="entry name" value="Ras_like_GTPase"/>
    <property type="match status" value="1"/>
</dbReference>
<name>A0A5C3KHN1_COPMA</name>
<gene>
    <name evidence="2" type="ORF">FA15DRAFT_553274</name>
</gene>
<evidence type="ECO:0000313" key="3">
    <source>
        <dbReference type="Proteomes" id="UP000307440"/>
    </source>
</evidence>
<dbReference type="OrthoDB" id="8954335at2759"/>
<dbReference type="AlphaFoldDB" id="A0A5C3KHN1"/>
<dbReference type="InterPro" id="IPR027417">
    <property type="entry name" value="P-loop_NTPase"/>
</dbReference>
<dbReference type="GO" id="GO:0005525">
    <property type="term" value="F:GTP binding"/>
    <property type="evidence" value="ECO:0007669"/>
    <property type="project" value="InterPro"/>
</dbReference>
<feature type="non-terminal residue" evidence="2">
    <location>
        <position position="1"/>
    </location>
</feature>
<evidence type="ECO:0000313" key="2">
    <source>
        <dbReference type="EMBL" id="TFK19620.1"/>
    </source>
</evidence>
<dbReference type="InterPro" id="IPR025662">
    <property type="entry name" value="Sigma_54_int_dom_ATP-bd_1"/>
</dbReference>
<accession>A0A5C3KHN1</accession>
<proteinExistence type="predicted"/>
<dbReference type="EMBL" id="ML210332">
    <property type="protein sequence ID" value="TFK19620.1"/>
    <property type="molecule type" value="Genomic_DNA"/>
</dbReference>
<dbReference type="SUPFAM" id="SSF52540">
    <property type="entry name" value="P-loop containing nucleoside triphosphate hydrolases"/>
    <property type="match status" value="1"/>
</dbReference>
<protein>
    <recommendedName>
        <fullName evidence="1">G domain-containing protein</fullName>
    </recommendedName>
</protein>
<feature type="non-terminal residue" evidence="2">
    <location>
        <position position="193"/>
    </location>
</feature>
<feature type="domain" description="G" evidence="1">
    <location>
        <begin position="2"/>
        <end position="128"/>
    </location>
</feature>